<dbReference type="STRING" id="1850254.LPB137_10390"/>
<evidence type="ECO:0000313" key="1">
    <source>
        <dbReference type="EMBL" id="APW66223.1"/>
    </source>
</evidence>
<dbReference type="KEGG" id="alp:LPB137_10390"/>
<keyword evidence="2" id="KW-1185">Reference proteome</keyword>
<dbReference type="Proteomes" id="UP000186074">
    <property type="component" value="Chromosome"/>
</dbReference>
<reference evidence="1 2" key="1">
    <citation type="submission" date="2017-01" db="EMBL/GenBank/DDBJ databases">
        <title>Genome sequencing of Arcobacter sp. LPB0137.</title>
        <authorList>
            <person name="Lee G.-W."/>
            <person name="Yi H."/>
        </authorList>
    </citation>
    <scope>NUCLEOTIDE SEQUENCE [LARGE SCALE GENOMIC DNA]</scope>
    <source>
        <strain evidence="1 2">LPB0137</strain>
    </source>
</reference>
<protein>
    <submittedName>
        <fullName evidence="1">Uncharacterized protein</fullName>
    </submittedName>
</protein>
<dbReference type="AlphaFoldDB" id="A0A1P8KNY3"/>
<proteinExistence type="predicted"/>
<accession>A0A1P8KNY3</accession>
<sequence>MSNRVTFIRKFFIFIRNLDYAVLKYTENNLNELSFTSDIDIAIKKSNLPNILKFLQSTDIIEKYHIFKNSFMYTITFYFKDRSFLSLDLIYKFIRKDLEYIKLNKLLESKETNHENISIPNIEYQFLYIYFFYIINKSNIGDKYKSYLSNLNTYQKNKILGFMKTNYDIEFTNIEDSFFYNQYIHAKIITKLNIENNLTDRLLNNSNYFFDLFKNRKKSTFINLFAKNDLPTIKEIEKFKEVLINKYRLNVLTINTNENIGVNKLLVILYHLFKGYTLIIIDSQKEKISLPKSIIKVISNLSFKINLENSLKDKQELYKLCEQTYLSKIKGHK</sequence>
<gene>
    <name evidence="1" type="ORF">LPB137_10390</name>
</gene>
<dbReference type="EMBL" id="CP019070">
    <property type="protein sequence ID" value="APW66223.1"/>
    <property type="molecule type" value="Genomic_DNA"/>
</dbReference>
<organism evidence="1 2">
    <name type="scientific">Poseidonibacter parvus</name>
    <dbReference type="NCBI Taxonomy" id="1850254"/>
    <lineage>
        <taxon>Bacteria</taxon>
        <taxon>Pseudomonadati</taxon>
        <taxon>Campylobacterota</taxon>
        <taxon>Epsilonproteobacteria</taxon>
        <taxon>Campylobacterales</taxon>
        <taxon>Arcobacteraceae</taxon>
        <taxon>Poseidonibacter</taxon>
    </lineage>
</organism>
<name>A0A1P8KNY3_9BACT</name>
<dbReference type="RefSeq" id="WP_076087741.1">
    <property type="nucleotide sequence ID" value="NZ_CP019070.1"/>
</dbReference>
<evidence type="ECO:0000313" key="2">
    <source>
        <dbReference type="Proteomes" id="UP000186074"/>
    </source>
</evidence>